<dbReference type="CDD" id="cd18186">
    <property type="entry name" value="BTB_POZ_ZBTB_KLHL-like"/>
    <property type="match status" value="1"/>
</dbReference>
<feature type="compositionally biased region" description="Basic and acidic residues" evidence="12">
    <location>
        <begin position="581"/>
        <end position="600"/>
    </location>
</feature>
<dbReference type="GO" id="GO:0003690">
    <property type="term" value="F:double-stranded DNA binding"/>
    <property type="evidence" value="ECO:0007669"/>
    <property type="project" value="UniProtKB-ARBA"/>
</dbReference>
<gene>
    <name evidence="16" type="ORF">ElyMa_003382500</name>
</gene>
<evidence type="ECO:0000256" key="4">
    <source>
        <dbReference type="ARBA" id="ARBA00022737"/>
    </source>
</evidence>
<dbReference type="GO" id="GO:0000981">
    <property type="term" value="F:DNA-binding transcription factor activity, RNA polymerase II-specific"/>
    <property type="evidence" value="ECO:0007669"/>
    <property type="project" value="TreeGrafter"/>
</dbReference>
<dbReference type="PROSITE" id="PS00028">
    <property type="entry name" value="ZINC_FINGER_C2H2_1"/>
    <property type="match status" value="3"/>
</dbReference>
<dbReference type="InterPro" id="IPR011705">
    <property type="entry name" value="BACK"/>
</dbReference>
<evidence type="ECO:0000259" key="15">
    <source>
        <dbReference type="PROSITE" id="PS50157"/>
    </source>
</evidence>
<keyword evidence="10" id="KW-0539">Nucleus</keyword>
<evidence type="ECO:0000313" key="16">
    <source>
        <dbReference type="EMBL" id="GFS23171.1"/>
    </source>
</evidence>
<dbReference type="GO" id="GO:0005634">
    <property type="term" value="C:nucleus"/>
    <property type="evidence" value="ECO:0007669"/>
    <property type="project" value="UniProtKB-SubCell"/>
</dbReference>
<dbReference type="Gene3D" id="1.25.40.420">
    <property type="match status" value="1"/>
</dbReference>
<feature type="region of interest" description="Disordered" evidence="12">
    <location>
        <begin position="868"/>
        <end position="919"/>
    </location>
</feature>
<dbReference type="PROSITE" id="PS50097">
    <property type="entry name" value="BTB"/>
    <property type="match status" value="1"/>
</dbReference>
<dbReference type="Proteomes" id="UP000762676">
    <property type="component" value="Unassembled WGS sequence"/>
</dbReference>
<dbReference type="SUPFAM" id="SSF57667">
    <property type="entry name" value="beta-beta-alpha zinc fingers"/>
    <property type="match status" value="3"/>
</dbReference>
<evidence type="ECO:0000259" key="14">
    <source>
        <dbReference type="PROSITE" id="PS50097"/>
    </source>
</evidence>
<dbReference type="EMBL" id="BMAT01006964">
    <property type="protein sequence ID" value="GFS23171.1"/>
    <property type="molecule type" value="Genomic_DNA"/>
</dbReference>
<comment type="caution">
    <text evidence="16">The sequence shown here is derived from an EMBL/GenBank/DDBJ whole genome shotgun (WGS) entry which is preliminary data.</text>
</comment>
<feature type="domain" description="C2H2-type" evidence="15">
    <location>
        <begin position="714"/>
        <end position="741"/>
    </location>
</feature>
<dbReference type="InterPro" id="IPR011333">
    <property type="entry name" value="SKP1/BTB/POZ_sf"/>
</dbReference>
<feature type="domain" description="C2H2-type" evidence="15">
    <location>
        <begin position="797"/>
        <end position="826"/>
    </location>
</feature>
<evidence type="ECO:0000256" key="11">
    <source>
        <dbReference type="PROSITE-ProRule" id="PRU00042"/>
    </source>
</evidence>
<evidence type="ECO:0000256" key="3">
    <source>
        <dbReference type="ARBA" id="ARBA00022723"/>
    </source>
</evidence>
<name>A0AAV4JP69_9GAST</name>
<organism evidence="16 17">
    <name type="scientific">Elysia marginata</name>
    <dbReference type="NCBI Taxonomy" id="1093978"/>
    <lineage>
        <taxon>Eukaryota</taxon>
        <taxon>Metazoa</taxon>
        <taxon>Spiralia</taxon>
        <taxon>Lophotrochozoa</taxon>
        <taxon>Mollusca</taxon>
        <taxon>Gastropoda</taxon>
        <taxon>Heterobranchia</taxon>
        <taxon>Euthyneura</taxon>
        <taxon>Panpulmonata</taxon>
        <taxon>Sacoglossa</taxon>
        <taxon>Placobranchoidea</taxon>
        <taxon>Plakobranchidae</taxon>
        <taxon>Elysia</taxon>
    </lineage>
</organism>
<keyword evidence="4" id="KW-0677">Repeat</keyword>
<keyword evidence="13" id="KW-0472">Membrane</keyword>
<dbReference type="InterPro" id="IPR036236">
    <property type="entry name" value="Znf_C2H2_sf"/>
</dbReference>
<feature type="domain" description="C2H2-type" evidence="15">
    <location>
        <begin position="827"/>
        <end position="854"/>
    </location>
</feature>
<feature type="compositionally biased region" description="Low complexity" evidence="12">
    <location>
        <begin position="949"/>
        <end position="966"/>
    </location>
</feature>
<feature type="transmembrane region" description="Helical" evidence="13">
    <location>
        <begin position="35"/>
        <end position="57"/>
    </location>
</feature>
<dbReference type="InterPro" id="IPR000210">
    <property type="entry name" value="BTB/POZ_dom"/>
</dbReference>
<keyword evidence="13" id="KW-0812">Transmembrane</keyword>
<feature type="compositionally biased region" description="Basic residues" evidence="12">
    <location>
        <begin position="872"/>
        <end position="881"/>
    </location>
</feature>
<dbReference type="InterPro" id="IPR013087">
    <property type="entry name" value="Znf_C2H2_type"/>
</dbReference>
<protein>
    <submittedName>
        <fullName evidence="16">Zinc finger protein</fullName>
    </submittedName>
</protein>
<reference evidence="16 17" key="1">
    <citation type="journal article" date="2021" name="Elife">
        <title>Chloroplast acquisition without the gene transfer in kleptoplastic sea slugs, Plakobranchus ocellatus.</title>
        <authorList>
            <person name="Maeda T."/>
            <person name="Takahashi S."/>
            <person name="Yoshida T."/>
            <person name="Shimamura S."/>
            <person name="Takaki Y."/>
            <person name="Nagai Y."/>
            <person name="Toyoda A."/>
            <person name="Suzuki Y."/>
            <person name="Arimoto A."/>
            <person name="Ishii H."/>
            <person name="Satoh N."/>
            <person name="Nishiyama T."/>
            <person name="Hasebe M."/>
            <person name="Maruyama T."/>
            <person name="Minagawa J."/>
            <person name="Obokata J."/>
            <person name="Shigenobu S."/>
        </authorList>
    </citation>
    <scope>NUCLEOTIDE SEQUENCE [LARGE SCALE GENOMIC DNA]</scope>
</reference>
<evidence type="ECO:0000313" key="17">
    <source>
        <dbReference type="Proteomes" id="UP000762676"/>
    </source>
</evidence>
<evidence type="ECO:0000256" key="13">
    <source>
        <dbReference type="SAM" id="Phobius"/>
    </source>
</evidence>
<feature type="compositionally biased region" description="Polar residues" evidence="12">
    <location>
        <begin position="496"/>
        <end position="518"/>
    </location>
</feature>
<feature type="compositionally biased region" description="Polar residues" evidence="12">
    <location>
        <begin position="551"/>
        <end position="561"/>
    </location>
</feature>
<sequence>MQYAKFTGVATLIYILYRPCTFEGLIHIHCSPFSLYLNLTLVVVVLLVLVVVVKVAVVVKEEVVVEVTVAVAVVVVVVVVVVVDGELCDLVLEVGDSQFRVHRLVLCVWSPVVRTLLLQPYVVQCSASLQGSYSHSQPLHHVQIGFSDAGVFEQFVNYLYTGDVPEEAINVPAVLLLAASFKVIQLQQYCEELLKATLNIENMISVHRLATKFSLKGLEVECLNFLRKHAADIVQTHEFRKLRPEQINSFLGSERMLEMDPEIKLFLIISWLTEEVANRQQFLVILLSHIDWSVVAGDFLLEISQTDNFFTCNPSSLYLLLQTLHSSSISLGPYEDQFEDLKSEYSYLLASVVSSTVDLEPSLTPNFQPVSISLTSKHKDLGGSNKQNQSNNEDVNLYKTMPEPSSEKTVVEPRAKKSFPDVNQKNLKVSKNSSESSSKCPDRPTVSPVETSPLCGSGYYPDADDLEFDNNTDSPHTLSLSVPENCVRKRKTRWSQELLSSENEPVNTLVSSNRPQTRSVKKRPVDVNSSPSLMASKSKQISVKQQKQRSPSNKRTNVELNHNNEESPSKVKKSNLITAKCTEEKESLAKTRSVRVKDTKGQSANTDACEKSEKASAPTPQKQSVKEGKAKPVKATEKKPQNIQRPGLHEGNILLACDLCSFTSKADLKYYRHLATCHFAGPPHYCDEPGCQFTAPCIKELARHRTQHGDRRPFVCTICLQAFKAKTNLYAHIKVHFDLRQFVCPECGKSFKQKSTLDQHMVIHSDLRPYLCDLCGFSTKFQNHLILHKKIHSGEVFHCKFPSCLYSTPKRTQLKAHMRTHLGIRTHVCSTCGKAFVEKSHLIRHERIHSSDRDYSCSECSYKSTRLDKLKEHQRKHHGSKGGKPGAQAKDYSLGGRGKIEVPAKKKKSAQTGKTAVPDLQSLLNNEDCRKAQNVMPEEDIVEVVVMKGNNRSKSSSNSKPNLVSNGNEGHSSFLGPNSQQQSSNVFGKKGEFSQGINSVVTTNQYFQRHESESLNTSDILSVYDSSLSSSQIQVGGQGEKKDMASFSFADVHSNSNYSQNVHIPPEALHGVPISEPLPDMMMAPLPVPLTMGTANPRDFQDHHTVYINSNSENMHYINAERQLILDNFAEQPDSRHLQENFPFLFDYGPQPSQRFPI</sequence>
<comment type="subcellular location">
    <subcellularLocation>
        <location evidence="1">Nucleus</location>
    </subcellularLocation>
</comment>
<feature type="domain" description="BTB" evidence="14">
    <location>
        <begin position="88"/>
        <end position="168"/>
    </location>
</feature>
<keyword evidence="5 11" id="KW-0863">Zinc-finger</keyword>
<dbReference type="FunFam" id="3.30.160.60:FF:001370">
    <property type="entry name" value="Zinc finger protein"/>
    <property type="match status" value="1"/>
</dbReference>
<keyword evidence="13" id="KW-1133">Transmembrane helix</keyword>
<feature type="compositionally biased region" description="Low complexity" evidence="12">
    <location>
        <begin position="536"/>
        <end position="550"/>
    </location>
</feature>
<evidence type="ECO:0000256" key="10">
    <source>
        <dbReference type="ARBA" id="ARBA00023242"/>
    </source>
</evidence>
<dbReference type="AlphaFoldDB" id="A0AAV4JP69"/>
<evidence type="ECO:0000256" key="5">
    <source>
        <dbReference type="ARBA" id="ARBA00022771"/>
    </source>
</evidence>
<dbReference type="FunFam" id="3.30.160.60:FF:000646">
    <property type="entry name" value="Myeloid zinc finger 1"/>
    <property type="match status" value="1"/>
</dbReference>
<dbReference type="SMART" id="SM00225">
    <property type="entry name" value="BTB"/>
    <property type="match status" value="1"/>
</dbReference>
<feature type="transmembrane region" description="Helical" evidence="13">
    <location>
        <begin position="63"/>
        <end position="83"/>
    </location>
</feature>
<evidence type="ECO:0000256" key="7">
    <source>
        <dbReference type="ARBA" id="ARBA00023015"/>
    </source>
</evidence>
<feature type="compositionally biased region" description="Polar residues" evidence="12">
    <location>
        <begin position="384"/>
        <end position="394"/>
    </location>
</feature>
<dbReference type="Gene3D" id="3.30.160.60">
    <property type="entry name" value="Classic Zinc Finger"/>
    <property type="match status" value="5"/>
</dbReference>
<keyword evidence="7" id="KW-0805">Transcription regulation</keyword>
<keyword evidence="3" id="KW-0479">Metal-binding</keyword>
<feature type="compositionally biased region" description="Basic and acidic residues" evidence="12">
    <location>
        <begin position="624"/>
        <end position="640"/>
    </location>
</feature>
<dbReference type="Pfam" id="PF07707">
    <property type="entry name" value="BACK"/>
    <property type="match status" value="1"/>
</dbReference>
<evidence type="ECO:0000256" key="2">
    <source>
        <dbReference type="ARBA" id="ARBA00006991"/>
    </source>
</evidence>
<dbReference type="PANTHER" id="PTHR24394:SF29">
    <property type="entry name" value="MYONEURIN"/>
    <property type="match status" value="1"/>
</dbReference>
<dbReference type="GO" id="GO:0008270">
    <property type="term" value="F:zinc ion binding"/>
    <property type="evidence" value="ECO:0007669"/>
    <property type="project" value="UniProtKB-KW"/>
</dbReference>
<feature type="region of interest" description="Disordered" evidence="12">
    <location>
        <begin position="378"/>
        <end position="458"/>
    </location>
</feature>
<dbReference type="SMART" id="SM00875">
    <property type="entry name" value="BACK"/>
    <property type="match status" value="1"/>
</dbReference>
<dbReference type="PROSITE" id="PS50157">
    <property type="entry name" value="ZINC_FINGER_C2H2_2"/>
    <property type="match status" value="6"/>
</dbReference>
<keyword evidence="8" id="KW-0238">DNA-binding</keyword>
<feature type="compositionally biased region" description="Basic and acidic residues" evidence="12">
    <location>
        <begin position="405"/>
        <end position="419"/>
    </location>
</feature>
<dbReference type="FunFam" id="3.30.160.60:FF:000045">
    <property type="entry name" value="ZFP69 zinc finger protein B"/>
    <property type="match status" value="1"/>
</dbReference>
<feature type="region of interest" description="Disordered" evidence="12">
    <location>
        <begin position="496"/>
        <end position="645"/>
    </location>
</feature>
<evidence type="ECO:0000256" key="12">
    <source>
        <dbReference type="SAM" id="MobiDB-lite"/>
    </source>
</evidence>
<dbReference type="Pfam" id="PF00096">
    <property type="entry name" value="zf-C2H2"/>
    <property type="match status" value="2"/>
</dbReference>
<feature type="domain" description="C2H2-type" evidence="15">
    <location>
        <begin position="742"/>
        <end position="769"/>
    </location>
</feature>
<evidence type="ECO:0000256" key="1">
    <source>
        <dbReference type="ARBA" id="ARBA00004123"/>
    </source>
</evidence>
<proteinExistence type="inferred from homology"/>
<dbReference type="Gene3D" id="3.30.710.10">
    <property type="entry name" value="Potassium Channel Kv1.1, Chain A"/>
    <property type="match status" value="1"/>
</dbReference>
<keyword evidence="6" id="KW-0862">Zinc</keyword>
<keyword evidence="17" id="KW-1185">Reference proteome</keyword>
<dbReference type="SUPFAM" id="SSF54695">
    <property type="entry name" value="POZ domain"/>
    <property type="match status" value="1"/>
</dbReference>
<evidence type="ECO:0000256" key="9">
    <source>
        <dbReference type="ARBA" id="ARBA00023163"/>
    </source>
</evidence>
<dbReference type="SMART" id="SM00355">
    <property type="entry name" value="ZnF_C2H2"/>
    <property type="match status" value="8"/>
</dbReference>
<feature type="region of interest" description="Disordered" evidence="12">
    <location>
        <begin position="949"/>
        <end position="986"/>
    </location>
</feature>
<feature type="domain" description="C2H2-type" evidence="15">
    <location>
        <begin position="855"/>
        <end position="882"/>
    </location>
</feature>
<feature type="domain" description="C2H2-type" evidence="15">
    <location>
        <begin position="770"/>
        <end position="797"/>
    </location>
</feature>
<keyword evidence="9" id="KW-0804">Transcription</keyword>
<dbReference type="Pfam" id="PF00651">
    <property type="entry name" value="BTB"/>
    <property type="match status" value="1"/>
</dbReference>
<comment type="similarity">
    <text evidence="2">Belongs to the krueppel C2H2-type zinc-finger protein family.</text>
</comment>
<evidence type="ECO:0000256" key="6">
    <source>
        <dbReference type="ARBA" id="ARBA00022833"/>
    </source>
</evidence>
<accession>A0AAV4JP69</accession>
<feature type="compositionally biased region" description="Polar residues" evidence="12">
    <location>
        <begin position="967"/>
        <end position="986"/>
    </location>
</feature>
<evidence type="ECO:0000256" key="8">
    <source>
        <dbReference type="ARBA" id="ARBA00023125"/>
    </source>
</evidence>
<dbReference type="PANTHER" id="PTHR24394">
    <property type="entry name" value="ZINC FINGER PROTEIN"/>
    <property type="match status" value="1"/>
</dbReference>
<feature type="compositionally biased region" description="Low complexity" evidence="12">
    <location>
        <begin position="425"/>
        <end position="439"/>
    </location>
</feature>
<dbReference type="CDD" id="cd14733">
    <property type="entry name" value="BACK"/>
    <property type="match status" value="1"/>
</dbReference>